<dbReference type="Pfam" id="PF00392">
    <property type="entry name" value="GntR"/>
    <property type="match status" value="1"/>
</dbReference>
<protein>
    <submittedName>
        <fullName evidence="6">GntR family transcriptional regulator</fullName>
    </submittedName>
</protein>
<keyword evidence="3" id="KW-0804">Transcription</keyword>
<dbReference type="KEGG" id="cchv:BTM20_04130"/>
<evidence type="ECO:0000313" key="6">
    <source>
        <dbReference type="EMBL" id="MBX7291800.1"/>
    </source>
</evidence>
<dbReference type="Gene3D" id="1.10.10.10">
    <property type="entry name" value="Winged helix-like DNA-binding domain superfamily/Winged helix DNA-binding domain"/>
    <property type="match status" value="1"/>
</dbReference>
<evidence type="ECO:0000256" key="2">
    <source>
        <dbReference type="ARBA" id="ARBA00023125"/>
    </source>
</evidence>
<dbReference type="PANTHER" id="PTHR38445">
    <property type="entry name" value="HTH-TYPE TRANSCRIPTIONAL REPRESSOR YTRA"/>
    <property type="match status" value="1"/>
</dbReference>
<evidence type="ECO:0000313" key="7">
    <source>
        <dbReference type="Proteomes" id="UP000775179"/>
    </source>
</evidence>
<feature type="coiled-coil region" evidence="4">
    <location>
        <begin position="82"/>
        <end position="109"/>
    </location>
</feature>
<dbReference type="PANTHER" id="PTHR38445:SF7">
    <property type="entry name" value="GNTR-FAMILY TRANSCRIPTIONAL REGULATOR"/>
    <property type="match status" value="1"/>
</dbReference>
<dbReference type="SUPFAM" id="SSF46785">
    <property type="entry name" value="Winged helix' DNA-binding domain"/>
    <property type="match status" value="1"/>
</dbReference>
<dbReference type="CDD" id="cd07377">
    <property type="entry name" value="WHTH_GntR"/>
    <property type="match status" value="1"/>
</dbReference>
<evidence type="ECO:0000259" key="5">
    <source>
        <dbReference type="PROSITE" id="PS50949"/>
    </source>
</evidence>
<dbReference type="InterPro" id="IPR036388">
    <property type="entry name" value="WH-like_DNA-bd_sf"/>
</dbReference>
<keyword evidence="2" id="KW-0238">DNA-binding</keyword>
<dbReference type="RefSeq" id="WP_021875030.1">
    <property type="nucleotide sequence ID" value="NZ_CP018624.1"/>
</dbReference>
<dbReference type="EMBL" id="JAIFTX010000038">
    <property type="protein sequence ID" value="MBX7291800.1"/>
    <property type="molecule type" value="Genomic_DNA"/>
</dbReference>
<organism evidence="6 7">
    <name type="scientific">Clostridium chauvoei</name>
    <dbReference type="NCBI Taxonomy" id="46867"/>
    <lineage>
        <taxon>Bacteria</taxon>
        <taxon>Bacillati</taxon>
        <taxon>Bacillota</taxon>
        <taxon>Clostridia</taxon>
        <taxon>Eubacteriales</taxon>
        <taxon>Clostridiaceae</taxon>
        <taxon>Clostridium</taxon>
    </lineage>
</organism>
<reference evidence="6 7" key="1">
    <citation type="submission" date="2021-08" db="EMBL/GenBank/DDBJ databases">
        <title>Genome sequence analysis of Clostridium chauvoei strains of European origin and evaluation of typing options for outbreak investigations.</title>
        <authorList>
            <person name="Abdel-Glil M."/>
            <person name="Thomas P."/>
            <person name="Seyboldt C."/>
        </authorList>
    </citation>
    <scope>NUCLEOTIDE SEQUENCE [LARGE SCALE GENOMIC DNA]</scope>
    <source>
        <strain evidence="6 7">S0260-09</strain>
    </source>
</reference>
<dbReference type="Proteomes" id="UP000775179">
    <property type="component" value="Unassembled WGS sequence"/>
</dbReference>
<comment type="caution">
    <text evidence="6">The sequence shown here is derived from an EMBL/GenBank/DDBJ whole genome shotgun (WGS) entry which is preliminary data.</text>
</comment>
<keyword evidence="4" id="KW-0175">Coiled coil</keyword>
<evidence type="ECO:0000256" key="4">
    <source>
        <dbReference type="SAM" id="Coils"/>
    </source>
</evidence>
<sequence length="124" mass="14105">MKIVISNSSKLPIYEQIVNGIKQGIIEGEIKANEKLPSIRSLAKDLNISVITSKRAYDELEKQGFIETVGGKGSYVSYFNKELIYEEKLKEIENKLDEVIKTARTIKLKKEDVINIINLLYEGE</sequence>
<dbReference type="PROSITE" id="PS50949">
    <property type="entry name" value="HTH_GNTR"/>
    <property type="match status" value="1"/>
</dbReference>
<proteinExistence type="predicted"/>
<gene>
    <name evidence="6" type="ORF">K4H94_12435</name>
</gene>
<keyword evidence="1" id="KW-0805">Transcription regulation</keyword>
<evidence type="ECO:0000256" key="1">
    <source>
        <dbReference type="ARBA" id="ARBA00023015"/>
    </source>
</evidence>
<dbReference type="SMART" id="SM00345">
    <property type="entry name" value="HTH_GNTR"/>
    <property type="match status" value="1"/>
</dbReference>
<feature type="domain" description="HTH gntR-type" evidence="5">
    <location>
        <begin position="11"/>
        <end position="79"/>
    </location>
</feature>
<name>A0ABD4RKN6_9CLOT</name>
<evidence type="ECO:0000256" key="3">
    <source>
        <dbReference type="ARBA" id="ARBA00023163"/>
    </source>
</evidence>
<dbReference type="AlphaFoldDB" id="A0ABD4RKN6"/>
<dbReference type="InterPro" id="IPR000524">
    <property type="entry name" value="Tscrpt_reg_HTH_GntR"/>
</dbReference>
<dbReference type="GeneID" id="66301041"/>
<dbReference type="InterPro" id="IPR036390">
    <property type="entry name" value="WH_DNA-bd_sf"/>
</dbReference>
<accession>A0ABD4RKN6</accession>
<dbReference type="GO" id="GO:0003677">
    <property type="term" value="F:DNA binding"/>
    <property type="evidence" value="ECO:0007669"/>
    <property type="project" value="UniProtKB-KW"/>
</dbReference>